<sequence length="63" mass="7527">MPKFRCKGSSFSFIFRHSRFSSNILSEGTWNFNHMHNKPLIFLVFLYPIVYQISHIFVSRNNS</sequence>
<evidence type="ECO:0000313" key="1">
    <source>
        <dbReference type="EMBL" id="PEM68708.1"/>
    </source>
</evidence>
<proteinExistence type="predicted"/>
<dbReference type="AlphaFoldDB" id="A0A2B4N403"/>
<accession>A0A2B4N403</accession>
<reference evidence="1 2" key="1">
    <citation type="submission" date="2017-09" db="EMBL/GenBank/DDBJ databases">
        <title>Large-scale bioinformatics analysis of Bacillus genomes uncovers conserved roles of natural products in bacterial physiology.</title>
        <authorList>
            <consortium name="Agbiome Team Llc"/>
            <person name="Bleich R.M."/>
            <person name="Grubbs K.J."/>
            <person name="Santa Maria K.C."/>
            <person name="Allen S.E."/>
            <person name="Farag S."/>
            <person name="Shank E.A."/>
            <person name="Bowers A."/>
        </authorList>
    </citation>
    <scope>NUCLEOTIDE SEQUENCE [LARGE SCALE GENOMIC DNA]</scope>
    <source>
        <strain evidence="1 2">AFS009893</strain>
    </source>
</reference>
<dbReference type="EMBL" id="NUDP01000049">
    <property type="protein sequence ID" value="PEM68708.1"/>
    <property type="molecule type" value="Genomic_DNA"/>
</dbReference>
<name>A0A2B4N403_9BACI</name>
<dbReference type="Proteomes" id="UP000219775">
    <property type="component" value="Unassembled WGS sequence"/>
</dbReference>
<comment type="caution">
    <text evidence="1">The sequence shown here is derived from an EMBL/GenBank/DDBJ whole genome shotgun (WGS) entry which is preliminary data.</text>
</comment>
<organism evidence="1 2">
    <name type="scientific">Bacillus pseudomycoides</name>
    <dbReference type="NCBI Taxonomy" id="64104"/>
    <lineage>
        <taxon>Bacteria</taxon>
        <taxon>Bacillati</taxon>
        <taxon>Bacillota</taxon>
        <taxon>Bacilli</taxon>
        <taxon>Bacillales</taxon>
        <taxon>Bacillaceae</taxon>
        <taxon>Bacillus</taxon>
        <taxon>Bacillus cereus group</taxon>
    </lineage>
</organism>
<evidence type="ECO:0000313" key="2">
    <source>
        <dbReference type="Proteomes" id="UP000219775"/>
    </source>
</evidence>
<protein>
    <submittedName>
        <fullName evidence="1">Uncharacterized protein</fullName>
    </submittedName>
</protein>
<gene>
    <name evidence="1" type="ORF">CN613_14110</name>
</gene>